<dbReference type="WBParaSite" id="Minc3s00393g11540">
    <property type="protein sequence ID" value="Minc3s00393g11540"/>
    <property type="gene ID" value="Minc3s00393g11540"/>
</dbReference>
<dbReference type="GO" id="GO:0010499">
    <property type="term" value="P:proteasomal ubiquitin-independent protein catabolic process"/>
    <property type="evidence" value="ECO:0007669"/>
    <property type="project" value="TreeGrafter"/>
</dbReference>
<dbReference type="Pfam" id="PF11919">
    <property type="entry name" value="PSME4_C"/>
    <property type="match status" value="1"/>
</dbReference>
<dbReference type="SUPFAM" id="SSF48371">
    <property type="entry name" value="ARM repeat"/>
    <property type="match status" value="2"/>
</dbReference>
<keyword evidence="5" id="KW-0677">Repeat</keyword>
<reference evidence="13" key="1">
    <citation type="submission" date="2022-11" db="UniProtKB">
        <authorList>
            <consortium name="WormBaseParasite"/>
        </authorList>
    </citation>
    <scope>IDENTIFICATION</scope>
</reference>
<dbReference type="GO" id="GO:0005829">
    <property type="term" value="C:cytosol"/>
    <property type="evidence" value="ECO:0007669"/>
    <property type="project" value="TreeGrafter"/>
</dbReference>
<feature type="domain" description="Proteasome activator complex subunit 4 C-terminal" evidence="9">
    <location>
        <begin position="1773"/>
        <end position="1859"/>
    </location>
</feature>
<organism evidence="12 13">
    <name type="scientific">Meloidogyne incognita</name>
    <name type="common">Southern root-knot nematode worm</name>
    <name type="synonym">Oxyuris incognita</name>
    <dbReference type="NCBI Taxonomy" id="6306"/>
    <lineage>
        <taxon>Eukaryota</taxon>
        <taxon>Metazoa</taxon>
        <taxon>Ecdysozoa</taxon>
        <taxon>Nematoda</taxon>
        <taxon>Chromadorea</taxon>
        <taxon>Rhabditida</taxon>
        <taxon>Tylenchina</taxon>
        <taxon>Tylenchomorpha</taxon>
        <taxon>Tylenchoidea</taxon>
        <taxon>Meloidogynidae</taxon>
        <taxon>Meloidogyninae</taxon>
        <taxon>Meloidogyne</taxon>
        <taxon>Meloidogyne incognita group</taxon>
    </lineage>
</organism>
<dbReference type="PANTHER" id="PTHR32170">
    <property type="entry name" value="PROTEASOME ACTIVATOR COMPLEX SUBUNIT 4"/>
    <property type="match status" value="1"/>
</dbReference>
<dbReference type="InterPro" id="IPR016024">
    <property type="entry name" value="ARM-type_fold"/>
</dbReference>
<dbReference type="GO" id="GO:0070628">
    <property type="term" value="F:proteasome binding"/>
    <property type="evidence" value="ECO:0007669"/>
    <property type="project" value="InterPro"/>
</dbReference>
<comment type="similarity">
    <text evidence="3">Belongs to the BLM10 family.</text>
</comment>
<dbReference type="InterPro" id="IPR032430">
    <property type="entry name" value="Blm10_mid"/>
</dbReference>
<dbReference type="InterPro" id="IPR021843">
    <property type="entry name" value="PSME4_C"/>
</dbReference>
<evidence type="ECO:0000256" key="7">
    <source>
        <dbReference type="ARBA" id="ARBA00023204"/>
    </source>
</evidence>
<dbReference type="InterPro" id="IPR055455">
    <property type="entry name" value="HEAT_PSME4"/>
</dbReference>
<dbReference type="InterPro" id="IPR011989">
    <property type="entry name" value="ARM-like"/>
</dbReference>
<evidence type="ECO:0000259" key="9">
    <source>
        <dbReference type="Pfam" id="PF11919"/>
    </source>
</evidence>
<keyword evidence="7" id="KW-0234">DNA repair</keyword>
<keyword evidence="4" id="KW-0963">Cytoplasm</keyword>
<feature type="domain" description="Proteasome activator complex subunit 4-like HEAT repeat-like" evidence="11">
    <location>
        <begin position="1194"/>
        <end position="1485"/>
    </location>
</feature>
<keyword evidence="12" id="KW-1185">Reference proteome</keyword>
<feature type="domain" description="Proteasome activator Blm10 middle HEAT repeats region" evidence="10">
    <location>
        <begin position="319"/>
        <end position="458"/>
    </location>
</feature>
<evidence type="ECO:0000256" key="4">
    <source>
        <dbReference type="ARBA" id="ARBA00022490"/>
    </source>
</evidence>
<evidence type="ECO:0000256" key="8">
    <source>
        <dbReference type="ARBA" id="ARBA00023242"/>
    </source>
</evidence>
<dbReference type="Pfam" id="PF16507">
    <property type="entry name" value="HEAT_PSME4_mid"/>
    <property type="match status" value="2"/>
</dbReference>
<keyword evidence="8" id="KW-0539">Nucleus</keyword>
<evidence type="ECO:0000256" key="5">
    <source>
        <dbReference type="ARBA" id="ARBA00022737"/>
    </source>
</evidence>
<dbReference type="PANTHER" id="PTHR32170:SF3">
    <property type="entry name" value="PROTEASOME ACTIVATOR COMPLEX SUBUNIT 4"/>
    <property type="match status" value="1"/>
</dbReference>
<evidence type="ECO:0000259" key="10">
    <source>
        <dbReference type="Pfam" id="PF16507"/>
    </source>
</evidence>
<evidence type="ECO:0000256" key="1">
    <source>
        <dbReference type="ARBA" id="ARBA00004324"/>
    </source>
</evidence>
<comment type="subcellular location">
    <subcellularLocation>
        <location evidence="2">Cytoplasm</location>
    </subcellularLocation>
    <subcellularLocation>
        <location evidence="1">Nucleus speckle</location>
    </subcellularLocation>
</comment>
<dbReference type="GO" id="GO:0016504">
    <property type="term" value="F:peptidase activator activity"/>
    <property type="evidence" value="ECO:0007669"/>
    <property type="project" value="InterPro"/>
</dbReference>
<keyword evidence="6" id="KW-0227">DNA damage</keyword>
<feature type="domain" description="Proteasome activator Blm10 middle HEAT repeats region" evidence="10">
    <location>
        <begin position="480"/>
        <end position="835"/>
    </location>
</feature>
<evidence type="ECO:0000259" key="11">
    <source>
        <dbReference type="Pfam" id="PF23096"/>
    </source>
</evidence>
<dbReference type="GO" id="GO:0016607">
    <property type="term" value="C:nuclear speck"/>
    <property type="evidence" value="ECO:0007669"/>
    <property type="project" value="UniProtKB-SubCell"/>
</dbReference>
<protein>
    <submittedName>
        <fullName evidence="13">Proteasome activator complex subunit 4</fullName>
    </submittedName>
</protein>
<dbReference type="Gene3D" id="1.25.10.10">
    <property type="entry name" value="Leucine-rich Repeat Variant"/>
    <property type="match status" value="1"/>
</dbReference>
<evidence type="ECO:0000313" key="12">
    <source>
        <dbReference type="Proteomes" id="UP000887563"/>
    </source>
</evidence>
<proteinExistence type="inferred from homology"/>
<dbReference type="Proteomes" id="UP000887563">
    <property type="component" value="Unplaced"/>
</dbReference>
<dbReference type="GO" id="GO:0006281">
    <property type="term" value="P:DNA repair"/>
    <property type="evidence" value="ECO:0007669"/>
    <property type="project" value="UniProtKB-KW"/>
</dbReference>
<evidence type="ECO:0000256" key="6">
    <source>
        <dbReference type="ARBA" id="ARBA00022763"/>
    </source>
</evidence>
<dbReference type="InterPro" id="IPR035309">
    <property type="entry name" value="PSME4"/>
</dbReference>
<evidence type="ECO:0000256" key="2">
    <source>
        <dbReference type="ARBA" id="ARBA00004496"/>
    </source>
</evidence>
<evidence type="ECO:0000256" key="3">
    <source>
        <dbReference type="ARBA" id="ARBA00005739"/>
    </source>
</evidence>
<sequence length="1859" mass="214029">MDNEDSDTEIADSQENVQFQRIIWQHRLLPYQAELEKEADHYFSNIKSGMGYSVLMRDARPGLLIWVYELDRFIKLHSFRFTKMDHVNMLNLLYNALIMKDLDFRAVKVLCCSIGMLLSRKSIISRGDVNFDWRPLYDLYVQVVYKNLEEDGVFLIPEDLKKILGSTIIQCNRFFSDSATQEILDEVRPYFCPWDDSSMRGLKILSIFLPTCLTKEENDKFGAKLWIDELLYFLTSPGTLERLNILLLFARLTKDSPGYFDFSPYFNELFTFLLSSLKIEIGVDRIVAANNGSNEFSALAQIFAYSFGMAENKIQECFSQLFLSLESYFHPSNTGQHTKNLLNFLHKLVLSFLNRVSRERFHAKKFVNQIPENIKITDVQIENFVKSILPCLEYAAFAKQSDDSVPSIIRLLAFLSPGIIVPFVLDLVYPSLQTLTEPHRLTQSLQILSRVCVVIARDRLPEAGQTLQRLPVKSLEDFEANTKSYRRHAIILMNNLLPGLDINDAAKCGLVFQILAIFMMLVPVVDCSQAPLDCKDLTPEEEELCSETASFELFVEELMRKIFSMIVLLGSSVSDRQDLTSTKSAGKNMEEMVMEKGVLLVFRSLVRNCSSAFYNHITEQFFNFVNEHLFNSKPAMDAITKMAGSIVGNHPEVQFPRFFNFAVKKFEEHYHAGSELEEEVDRALIWYITFAAELVRNSPGHIIMENKTLIDSFIGKILKFKSPNIFKLVAVFAQNVLHCICSTYPIPSCLRARYEQSFDKFLPIRHWAEPVNKDDWTLNWHIPTDEEVEYATKLVDQFLTKPLQQLLANFKDTTDKEILKILKIAHHALVACADLLPFYDGQVLNLIPMAVPNVELDVVTVPLNVKKITAADGSNYRTFLFNIVKQIGERLLNERENDTKSSIEILHIIRTLTHERGSNSTSHQYQASSFQMTKKLLNDPLRGFPQTIESIMEGSISLMHTKRLVHRPLVGLTTTHLEALQLAFRFSTSTYALVRQTAQKVLDGSFTWWSYSYKLFIDNLVQLLENKDKTTNYEQFKGALYVLANGKQASILTRQDWEVIEKIWPALCLAESPDPSKQSIVALFDYVQDLIITNHTSFQIEFKFPDNIFKYAEALLEDYEGNIHKALPLISKELIQGSCKREAEINAKNKRTYNNIASSLCQICCNKALHWRHVDFAQTLLSLLLRRDTTLQSDVILHFFQLLISDSIKTRKLATSFCASWFKINRQKAIKIVKNINLKDGGENNGVGAKWPIQFGIRKDNSFLLYDADKLPSGQKEWNNSEFHHKPHWGFYTWPKEFKVYASPLHQDWTNREYSQFTQLEQSIIGIFKDTEFLQKFASLYSLEDEKEDKEFDAVHFSLFNRIFRTFNDYLLDDFIAILDPLLVDNKESSQRLAAEITAGMICGSKLWKFEKREKILKLLIPRLETTLLEVPQENEKYWGTCIATICGSCEPRQIGWLIELLFQLINKPTDISSQIKTRIYLLQSALNEFEWLIPFEWKRLANYCIKLTDNTFQNVRQRAGSCLATCAFFYHKDAFYYPELDEKFKYLKIGQVIDEINGKLEPLWNEAINSIQSQNNNNNKNNDSSIKHVDSTSVLLNGKDELKKEKLHFLTLISFLYSLKSMYGTHLDTSSMKLLPLFTHYANDKTDEELQASCITHIIQNMGLSIISNEQINVLFEVCQTIQEKGSWKAKITLLRFLQVFVFTNLFILRAKNGTFDFLKSLLLKLLVDGRFEVREASAETLSGLVRAGIISVDEQLVKSAETLASSPKQSIERHSGVLALASIVLAFPYSVPSFLPKVLMHLCKHATEPQPIYGTVKRALSEFKRTHQDEWHEHKLEFTEDQLQILTDLIVSPTYYV</sequence>
<evidence type="ECO:0000313" key="13">
    <source>
        <dbReference type="WBParaSite" id="Minc3s00393g11540"/>
    </source>
</evidence>
<accession>A0A914LFJ7</accession>
<name>A0A914LFJ7_MELIC</name>
<dbReference type="Pfam" id="PF23096">
    <property type="entry name" value="HEAT_PSME4"/>
    <property type="match status" value="1"/>
</dbReference>